<proteinExistence type="predicted"/>
<organism evidence="2 3">
    <name type="scientific">Cupriavidus pauculus</name>
    <dbReference type="NCBI Taxonomy" id="82633"/>
    <lineage>
        <taxon>Bacteria</taxon>
        <taxon>Pseudomonadati</taxon>
        <taxon>Pseudomonadota</taxon>
        <taxon>Betaproteobacteria</taxon>
        <taxon>Burkholderiales</taxon>
        <taxon>Burkholderiaceae</taxon>
        <taxon>Cupriavidus</taxon>
    </lineage>
</organism>
<evidence type="ECO:0000256" key="1">
    <source>
        <dbReference type="SAM" id="SignalP"/>
    </source>
</evidence>
<dbReference type="AlphaFoldDB" id="A0A3G8H2G7"/>
<evidence type="ECO:0000313" key="3">
    <source>
        <dbReference type="Proteomes" id="UP000270411"/>
    </source>
</evidence>
<dbReference type="OrthoDB" id="9033036at2"/>
<reference evidence="3" key="1">
    <citation type="submission" date="2018-11" db="EMBL/GenBank/DDBJ databases">
        <title>FDA dAtabase for Regulatory Grade micrObial Sequences (FDA-ARGOS): Supporting development and validation of Infectious Disease Dx tests.</title>
        <authorList>
            <person name="Goldberg B."/>
            <person name="Campos J."/>
            <person name="Tallon L."/>
            <person name="Sadzewicz L."/>
            <person name="Zhao X."/>
            <person name="Vavikolanu K."/>
            <person name="Mehta A."/>
            <person name="Aluvathingal J."/>
            <person name="Nadendla S."/>
            <person name="Geyer C."/>
            <person name="Nandy P."/>
            <person name="Yan Y."/>
            <person name="Sichtig H."/>
        </authorList>
    </citation>
    <scope>NUCLEOTIDE SEQUENCE [LARGE SCALE GENOMIC DNA]</scope>
    <source>
        <strain evidence="3">FDAARGOS_614</strain>
    </source>
</reference>
<evidence type="ECO:0000313" key="2">
    <source>
        <dbReference type="EMBL" id="AZG14753.1"/>
    </source>
</evidence>
<dbReference type="EMBL" id="CP033969">
    <property type="protein sequence ID" value="AZG14753.1"/>
    <property type="molecule type" value="Genomic_DNA"/>
</dbReference>
<keyword evidence="1" id="KW-0732">Signal</keyword>
<feature type="chain" id="PRO_5018097222" description="SH3 domain-containing protein" evidence="1">
    <location>
        <begin position="21"/>
        <end position="252"/>
    </location>
</feature>
<accession>A0A3G8H2G7</accession>
<evidence type="ECO:0008006" key="4">
    <source>
        <dbReference type="Google" id="ProtNLM"/>
    </source>
</evidence>
<feature type="signal peptide" evidence="1">
    <location>
        <begin position="1"/>
        <end position="20"/>
    </location>
</feature>
<sequence length="252" mass="27919">MLRQMLAVLIGMLVAYGASAQGVCEALPGKQVYPLLKMQGGTVCFVVESVELGELEHITLYFRASGRKDFMKGPGLMHDSTPGKIESAFAARLGGRESLFVVYSLEVRASLVEPNSSGHFYMVDVFSHSEGDLSRDNRASHWFGSGYSFIDDGGKHAYRFPYVTKARVLAALRSPFARLMLEPARISVAVKRKNYLFDSPYINSRTDGYLNKGDRAEVVDVTGGWCKIQYAGQAVGTERWLPCKELLSLEKK</sequence>
<dbReference type="KEGG" id="cpau:EHF44_15690"/>
<dbReference type="Proteomes" id="UP000270411">
    <property type="component" value="Chromosome 1"/>
</dbReference>
<name>A0A3G8H2G7_9BURK</name>
<protein>
    <recommendedName>
        <fullName evidence="4">SH3 domain-containing protein</fullName>
    </recommendedName>
</protein>
<gene>
    <name evidence="2" type="ORF">EHF44_15690</name>
</gene>
<dbReference type="RefSeq" id="WP_124684509.1">
    <property type="nucleotide sequence ID" value="NZ_CP033969.1"/>
</dbReference>